<accession>A0A427ATM0</accession>
<protein>
    <submittedName>
        <fullName evidence="1">Uncharacterized protein</fullName>
    </submittedName>
</protein>
<evidence type="ECO:0000313" key="1">
    <source>
        <dbReference type="EMBL" id="RRT79608.1"/>
    </source>
</evidence>
<dbReference type="EMBL" id="AMZH03001354">
    <property type="protein sequence ID" value="RRT79608.1"/>
    <property type="molecule type" value="Genomic_DNA"/>
</dbReference>
<name>A0A427ATM0_ENSVE</name>
<comment type="caution">
    <text evidence="1">The sequence shown here is derived from an EMBL/GenBank/DDBJ whole genome shotgun (WGS) entry which is preliminary data.</text>
</comment>
<sequence>MPSPFIRNNLNRSPCPHHCFLCLSFVSNTRTAVKESLTIQPQKPLLPLLPLPPSPFSPSAVVSIVAEDDAASVPTLSAIAHSHYDIILAAITILAVSSSTLCRATSRVSFPNDYSSYTALSSTTQ</sequence>
<evidence type="ECO:0000313" key="2">
    <source>
        <dbReference type="Proteomes" id="UP000287651"/>
    </source>
</evidence>
<reference evidence="1 2" key="1">
    <citation type="journal article" date="2014" name="Agronomy (Basel)">
        <title>A Draft Genome Sequence for Ensete ventricosum, the Drought-Tolerant Tree Against Hunger.</title>
        <authorList>
            <person name="Harrison J."/>
            <person name="Moore K.A."/>
            <person name="Paszkiewicz K."/>
            <person name="Jones T."/>
            <person name="Grant M."/>
            <person name="Ambacheew D."/>
            <person name="Muzemil S."/>
            <person name="Studholme D.J."/>
        </authorList>
    </citation>
    <scope>NUCLEOTIDE SEQUENCE [LARGE SCALE GENOMIC DNA]</scope>
</reference>
<dbReference type="Proteomes" id="UP000287651">
    <property type="component" value="Unassembled WGS sequence"/>
</dbReference>
<gene>
    <name evidence="1" type="ORF">B296_00006622</name>
</gene>
<organism evidence="1 2">
    <name type="scientific">Ensete ventricosum</name>
    <name type="common">Abyssinian banana</name>
    <name type="synonym">Musa ensete</name>
    <dbReference type="NCBI Taxonomy" id="4639"/>
    <lineage>
        <taxon>Eukaryota</taxon>
        <taxon>Viridiplantae</taxon>
        <taxon>Streptophyta</taxon>
        <taxon>Embryophyta</taxon>
        <taxon>Tracheophyta</taxon>
        <taxon>Spermatophyta</taxon>
        <taxon>Magnoliopsida</taxon>
        <taxon>Liliopsida</taxon>
        <taxon>Zingiberales</taxon>
        <taxon>Musaceae</taxon>
        <taxon>Ensete</taxon>
    </lineage>
</organism>
<proteinExistence type="predicted"/>
<dbReference type="AlphaFoldDB" id="A0A427ATM0"/>